<reference evidence="4 5" key="1">
    <citation type="submission" date="2018-08" db="EMBL/GenBank/DDBJ databases">
        <title>Bacillus chawlae sp. nov., Bacillus glennii sp. nov., and Bacillus saganii sp. nov. Isolated from the Vehicle Assembly Building at Kennedy Space Center where the Viking Spacecraft were Assembled.</title>
        <authorList>
            <person name="Seuylemezian A."/>
            <person name="Vaishampayan P."/>
        </authorList>
    </citation>
    <scope>NUCLEOTIDE SEQUENCE [LARGE SCALE GENOMIC DNA]</scope>
    <source>
        <strain evidence="4 5">V47-23a</strain>
    </source>
</reference>
<dbReference type="InterPro" id="IPR002068">
    <property type="entry name" value="A-crystallin/Hsp20_dom"/>
</dbReference>
<dbReference type="PROSITE" id="PS01031">
    <property type="entry name" value="SHSP"/>
    <property type="match status" value="1"/>
</dbReference>
<dbReference type="InterPro" id="IPR008978">
    <property type="entry name" value="HSP20-like_chaperone"/>
</dbReference>
<evidence type="ECO:0000256" key="2">
    <source>
        <dbReference type="RuleBase" id="RU003616"/>
    </source>
</evidence>
<evidence type="ECO:0000313" key="4">
    <source>
        <dbReference type="EMBL" id="RFU68455.1"/>
    </source>
</evidence>
<dbReference type="SUPFAM" id="SSF49764">
    <property type="entry name" value="HSP20-like chaperones"/>
    <property type="match status" value="1"/>
</dbReference>
<dbReference type="OrthoDB" id="1806521at2"/>
<evidence type="ECO:0000259" key="3">
    <source>
        <dbReference type="PROSITE" id="PS01031"/>
    </source>
</evidence>
<comment type="caution">
    <text evidence="4">The sequence shown here is derived from an EMBL/GenBank/DDBJ whole genome shotgun (WGS) entry which is preliminary data.</text>
</comment>
<dbReference type="RefSeq" id="WP_117326979.1">
    <property type="nucleotide sequence ID" value="NZ_QVTE01000033.1"/>
</dbReference>
<dbReference type="AlphaFoldDB" id="A0A372LMB9"/>
<organism evidence="4 5">
    <name type="scientific">Peribacillus saganii</name>
    <dbReference type="NCBI Taxonomy" id="2303992"/>
    <lineage>
        <taxon>Bacteria</taxon>
        <taxon>Bacillati</taxon>
        <taxon>Bacillota</taxon>
        <taxon>Bacilli</taxon>
        <taxon>Bacillales</taxon>
        <taxon>Bacillaceae</taxon>
        <taxon>Peribacillus</taxon>
    </lineage>
</organism>
<keyword evidence="5" id="KW-1185">Reference proteome</keyword>
<dbReference type="Gene3D" id="2.60.40.790">
    <property type="match status" value="1"/>
</dbReference>
<dbReference type="EMBL" id="QVTE01000033">
    <property type="protein sequence ID" value="RFU68455.1"/>
    <property type="molecule type" value="Genomic_DNA"/>
</dbReference>
<evidence type="ECO:0000256" key="1">
    <source>
        <dbReference type="PROSITE-ProRule" id="PRU00285"/>
    </source>
</evidence>
<gene>
    <name evidence="4" type="ORF">D0469_12005</name>
</gene>
<accession>A0A372LMB9</accession>
<dbReference type="Proteomes" id="UP000264541">
    <property type="component" value="Unassembled WGS sequence"/>
</dbReference>
<evidence type="ECO:0000313" key="5">
    <source>
        <dbReference type="Proteomes" id="UP000264541"/>
    </source>
</evidence>
<dbReference type="Pfam" id="PF00011">
    <property type="entry name" value="HSP20"/>
    <property type="match status" value="1"/>
</dbReference>
<name>A0A372LMB9_9BACI</name>
<comment type="similarity">
    <text evidence="1 2">Belongs to the small heat shock protein (HSP20) family.</text>
</comment>
<proteinExistence type="inferred from homology"/>
<feature type="domain" description="SHSP" evidence="3">
    <location>
        <begin position="47"/>
        <end position="157"/>
    </location>
</feature>
<sequence length="157" mass="17953">MATPENNHPSKNWKKDAFSDFIHSMDRLFGDKPIKGLLQSMDDFFATASMEKTFPVELTEKESAYVVIAKLPGISREQIELEFYSQTLFISISHHELEMVENESKGIFKKHSSTRRLSHSVGFAKPVMGEHIKANHRNGLLEIIVPKLKGKRIQIIE</sequence>
<dbReference type="CDD" id="cd06464">
    <property type="entry name" value="ACD_sHsps-like"/>
    <property type="match status" value="1"/>
</dbReference>
<protein>
    <submittedName>
        <fullName evidence="4">Hsp20/alpha crystallin family protein</fullName>
    </submittedName>
</protein>